<proteinExistence type="predicted"/>
<dbReference type="NCBIfam" id="NF011987">
    <property type="entry name" value="PRK15446.2-3"/>
    <property type="match status" value="1"/>
</dbReference>
<dbReference type="GO" id="GO:0016810">
    <property type="term" value="F:hydrolase activity, acting on carbon-nitrogen (but not peptide) bonds"/>
    <property type="evidence" value="ECO:0007669"/>
    <property type="project" value="InterPro"/>
</dbReference>
<name>A0A1T4T8C3_9HYPH</name>
<dbReference type="InterPro" id="IPR011059">
    <property type="entry name" value="Metal-dep_hydrolase_composite"/>
</dbReference>
<dbReference type="NCBIfam" id="NF011984">
    <property type="entry name" value="PRK15446.1-5"/>
    <property type="match status" value="1"/>
</dbReference>
<dbReference type="Pfam" id="PF07969">
    <property type="entry name" value="Amidohydro_3"/>
    <property type="match status" value="1"/>
</dbReference>
<dbReference type="STRING" id="1365950.SAMN05428963_12078"/>
<dbReference type="PIRSF" id="PIRSF038971">
    <property type="entry name" value="PhnM"/>
    <property type="match status" value="1"/>
</dbReference>
<keyword evidence="3" id="KW-1185">Reference proteome</keyword>
<gene>
    <name evidence="2" type="ORF">SAMN05428963_12078</name>
</gene>
<sequence length="379" mass="40887">MSSTLVLDNARLVLPDSVVTGHVVIEDGRIAALAGKTAGHEEDLAGDFLIPGLVELHTDHIESHFLPRPRVKWNKMAAVQAHDAQIAGSGITTVFDALRTSDDGDANGWDEEMRALADVISHAVTEDRVRADHFIHLRCEVSAENAATGFEKMVGNDRLRLVSLMDHAPGQRQFLDLETYRAYYQPRLRLSDAEFDAFCRERIARSEANSPRNRALIAERCLALGIILASHDDATAGHVAEAVATGIRLAEFPTTITAAEAAHEAGMMTLMGAPNVVRGGSHSGNVSALELHRKGLLAILSSDYVPFSLLQATFLLAERGEATLPEAIALVTAHPAAAVGLNDRGRLAEGLRADLVRVRVRPGEPPVVAGVWREGRRVA</sequence>
<dbReference type="InterPro" id="IPR012696">
    <property type="entry name" value="PhnM"/>
</dbReference>
<dbReference type="Proteomes" id="UP000190135">
    <property type="component" value="Unassembled WGS sequence"/>
</dbReference>
<dbReference type="Gene3D" id="2.30.40.10">
    <property type="entry name" value="Urease, subunit C, domain 1"/>
    <property type="match status" value="1"/>
</dbReference>
<dbReference type="AlphaFoldDB" id="A0A1T4T8C3"/>
<dbReference type="CDD" id="cd01306">
    <property type="entry name" value="PhnM"/>
    <property type="match status" value="1"/>
</dbReference>
<dbReference type="GO" id="GO:0019700">
    <property type="term" value="P:organic phosphonate catabolic process"/>
    <property type="evidence" value="ECO:0007669"/>
    <property type="project" value="InterPro"/>
</dbReference>
<dbReference type="NCBIfam" id="NF011983">
    <property type="entry name" value="PRK15446.1-4"/>
    <property type="match status" value="1"/>
</dbReference>
<dbReference type="PANTHER" id="PTHR43135:SF3">
    <property type="entry name" value="ALPHA-D-RIBOSE 1-METHYLPHOSPHONATE 5-TRIPHOSPHATE DIPHOSPHATASE"/>
    <property type="match status" value="1"/>
</dbReference>
<dbReference type="NCBIfam" id="TIGR02318">
    <property type="entry name" value="phosphono_phnM"/>
    <property type="match status" value="1"/>
</dbReference>
<dbReference type="RefSeq" id="WP_078710230.1">
    <property type="nucleotide sequence ID" value="NZ_FUXL01000020.1"/>
</dbReference>
<dbReference type="Gene3D" id="3.20.20.140">
    <property type="entry name" value="Metal-dependent hydrolases"/>
    <property type="match status" value="2"/>
</dbReference>
<dbReference type="InterPro" id="IPR013108">
    <property type="entry name" value="Amidohydro_3"/>
</dbReference>
<reference evidence="3" key="1">
    <citation type="submission" date="2017-02" db="EMBL/GenBank/DDBJ databases">
        <authorList>
            <person name="Varghese N."/>
            <person name="Submissions S."/>
        </authorList>
    </citation>
    <scope>NUCLEOTIDE SEQUENCE [LARGE SCALE GENOMIC DNA]</scope>
    <source>
        <strain evidence="3">USBA 369</strain>
    </source>
</reference>
<evidence type="ECO:0000313" key="3">
    <source>
        <dbReference type="Proteomes" id="UP000190135"/>
    </source>
</evidence>
<protein>
    <submittedName>
        <fullName evidence="2">Alpha-D-ribose 1-methylphosphonate 5-triphosphate diphosphatase</fullName>
    </submittedName>
</protein>
<dbReference type="SUPFAM" id="SSF51338">
    <property type="entry name" value="Composite domain of metallo-dependent hydrolases"/>
    <property type="match status" value="1"/>
</dbReference>
<evidence type="ECO:0000259" key="1">
    <source>
        <dbReference type="Pfam" id="PF07969"/>
    </source>
</evidence>
<organism evidence="2 3">
    <name type="scientific">Consotaella salsifontis</name>
    <dbReference type="NCBI Taxonomy" id="1365950"/>
    <lineage>
        <taxon>Bacteria</taxon>
        <taxon>Pseudomonadati</taxon>
        <taxon>Pseudomonadota</taxon>
        <taxon>Alphaproteobacteria</taxon>
        <taxon>Hyphomicrobiales</taxon>
        <taxon>Aurantimonadaceae</taxon>
        <taxon>Consotaella</taxon>
    </lineage>
</organism>
<dbReference type="NCBIfam" id="NF011990">
    <property type="entry name" value="PRK15446.2-6"/>
    <property type="match status" value="1"/>
</dbReference>
<dbReference type="SUPFAM" id="SSF51556">
    <property type="entry name" value="Metallo-dependent hydrolases"/>
    <property type="match status" value="1"/>
</dbReference>
<feature type="domain" description="Amidohydrolase 3" evidence="1">
    <location>
        <begin position="289"/>
        <end position="378"/>
    </location>
</feature>
<evidence type="ECO:0000313" key="2">
    <source>
        <dbReference type="EMBL" id="SKA36398.1"/>
    </source>
</evidence>
<dbReference type="OrthoDB" id="9785413at2"/>
<dbReference type="InterPro" id="IPR032466">
    <property type="entry name" value="Metal_Hydrolase"/>
</dbReference>
<accession>A0A1T4T8C3</accession>
<dbReference type="EMBL" id="FUXL01000020">
    <property type="protein sequence ID" value="SKA36398.1"/>
    <property type="molecule type" value="Genomic_DNA"/>
</dbReference>
<dbReference type="NCBIfam" id="NF011981">
    <property type="entry name" value="PRK15446.1-2"/>
    <property type="match status" value="1"/>
</dbReference>
<dbReference type="PANTHER" id="PTHR43135">
    <property type="entry name" value="ALPHA-D-RIBOSE 1-METHYLPHOSPHONATE 5-TRIPHOSPHATE DIPHOSPHATASE"/>
    <property type="match status" value="1"/>
</dbReference>
<dbReference type="InterPro" id="IPR051781">
    <property type="entry name" value="Metallo-dep_Hydrolase"/>
</dbReference>